<keyword evidence="1" id="KW-0472">Membrane</keyword>
<evidence type="ECO:0000256" key="1">
    <source>
        <dbReference type="SAM" id="Phobius"/>
    </source>
</evidence>
<sequence length="72" mass="7604">MRPTHACLLHGTEEPMLKLLAVAFVVVVVAVIAALLVVALNGSHGTSAWVVLGIWVFFSGLIALAVLRSVVR</sequence>
<protein>
    <recommendedName>
        <fullName evidence="3">Integral membrane protein</fullName>
    </recommendedName>
</protein>
<feature type="transmembrane region" description="Helical" evidence="1">
    <location>
        <begin position="46"/>
        <end position="67"/>
    </location>
</feature>
<reference evidence="2" key="1">
    <citation type="submission" date="2015-08" db="EMBL/GenBank/DDBJ databases">
        <authorList>
            <person name="Babu N.S."/>
            <person name="Beckwith C.J."/>
            <person name="Beseler K.G."/>
            <person name="Brison A."/>
            <person name="Carone J.V."/>
            <person name="Caskin T.P."/>
            <person name="Diamond M."/>
            <person name="Durham M.E."/>
            <person name="Foxe J.M."/>
            <person name="Go M."/>
            <person name="Henderson B.A."/>
            <person name="Jones I.B."/>
            <person name="McGettigan J.A."/>
            <person name="Micheletti S.J."/>
            <person name="Nasrallah M.E."/>
            <person name="Ortiz D."/>
            <person name="Piller C.R."/>
            <person name="Privatt S.R."/>
            <person name="Schneider S.L."/>
            <person name="Sharp S."/>
            <person name="Smith T.C."/>
            <person name="Stanton J.D."/>
            <person name="Ullery H.E."/>
            <person name="Wilson R.J."/>
            <person name="Serrano M.G."/>
            <person name="Buck G."/>
            <person name="Lee V."/>
            <person name="Wang Y."/>
            <person name="Carvalho R."/>
            <person name="Voegtly L."/>
            <person name="Shi R."/>
            <person name="Duckworth R."/>
            <person name="Johnson A."/>
            <person name="Loviza R."/>
            <person name="Walstead R."/>
            <person name="Shah Z."/>
            <person name="Kiflezghi M."/>
            <person name="Wade K."/>
            <person name="Ball S.L."/>
            <person name="Bradley K.W."/>
            <person name="Asai D.J."/>
            <person name="Bowman C.A."/>
            <person name="Russell D.A."/>
            <person name="Pope W.H."/>
            <person name="Jacobs-Sera D."/>
            <person name="Hendrix R.W."/>
            <person name="Hatfull G.F."/>
        </authorList>
    </citation>
    <scope>NUCLEOTIDE SEQUENCE</scope>
</reference>
<feature type="transmembrane region" description="Helical" evidence="1">
    <location>
        <begin position="20"/>
        <end position="40"/>
    </location>
</feature>
<evidence type="ECO:0008006" key="3">
    <source>
        <dbReference type="Google" id="ProtNLM"/>
    </source>
</evidence>
<name>A0A2P2BYU0_9ZZZZ</name>
<dbReference type="EMBL" id="CZKA01000015">
    <property type="protein sequence ID" value="CUR54886.1"/>
    <property type="molecule type" value="Genomic_DNA"/>
</dbReference>
<keyword evidence="1" id="KW-0812">Transmembrane</keyword>
<gene>
    <name evidence="2" type="ORF">NOCA2220077</name>
</gene>
<organism evidence="2">
    <name type="scientific">metagenome</name>
    <dbReference type="NCBI Taxonomy" id="256318"/>
    <lineage>
        <taxon>unclassified sequences</taxon>
        <taxon>metagenomes</taxon>
    </lineage>
</organism>
<accession>A0A2P2BYU0</accession>
<keyword evidence="1" id="KW-1133">Transmembrane helix</keyword>
<dbReference type="AlphaFoldDB" id="A0A2P2BYU0"/>
<evidence type="ECO:0000313" key="2">
    <source>
        <dbReference type="EMBL" id="CUR54886.1"/>
    </source>
</evidence>
<proteinExistence type="predicted"/>